<dbReference type="CDD" id="cd14265">
    <property type="entry name" value="UDPK_IM_like"/>
    <property type="match status" value="1"/>
</dbReference>
<dbReference type="InterPro" id="IPR033717">
    <property type="entry name" value="UDPK"/>
</dbReference>
<comment type="subcellular location">
    <subcellularLocation>
        <location evidence="1">Cell membrane</location>
        <topology evidence="1">Multi-pass membrane protein</topology>
    </subcellularLocation>
</comment>
<evidence type="ECO:0000256" key="9">
    <source>
        <dbReference type="ARBA" id="ARBA00022840"/>
    </source>
</evidence>
<evidence type="ECO:0000256" key="15">
    <source>
        <dbReference type="SAM" id="Phobius"/>
    </source>
</evidence>
<protein>
    <submittedName>
        <fullName evidence="16">Diacylglycerol kinase family protein</fullName>
    </submittedName>
</protein>
<keyword evidence="3" id="KW-1003">Cell membrane</keyword>
<evidence type="ECO:0000256" key="2">
    <source>
        <dbReference type="ARBA" id="ARBA00005967"/>
    </source>
</evidence>
<keyword evidence="9" id="KW-0067">ATP-binding</keyword>
<reference evidence="16 17" key="1">
    <citation type="submission" date="2020-12" db="EMBL/GenBank/DDBJ databases">
        <title>Bacterial novel species Pedobacter sp. SD-b isolated from soil.</title>
        <authorList>
            <person name="Jung H.-Y."/>
        </authorList>
    </citation>
    <scope>NUCLEOTIDE SEQUENCE [LARGE SCALE GENOMIC DNA]</scope>
    <source>
        <strain evidence="16 17">SD-b</strain>
    </source>
</reference>
<dbReference type="RefSeq" id="WP_200585378.1">
    <property type="nucleotide sequence ID" value="NZ_JAEHFY010000007.1"/>
</dbReference>
<name>A0ABS1BIG7_9SPHI</name>
<feature type="transmembrane region" description="Helical" evidence="15">
    <location>
        <begin position="57"/>
        <end position="76"/>
    </location>
</feature>
<gene>
    <name evidence="16" type="ORF">I5M32_06465</name>
</gene>
<keyword evidence="10 15" id="KW-1133">Transmembrane helix</keyword>
<dbReference type="InterPro" id="IPR000829">
    <property type="entry name" value="DAGK"/>
</dbReference>
<keyword evidence="11" id="KW-0443">Lipid metabolism</keyword>
<evidence type="ECO:0000256" key="6">
    <source>
        <dbReference type="ARBA" id="ARBA00022692"/>
    </source>
</evidence>
<sequence>MEPQKFSITQRIKSFKYAFEGYKYLFKEEHNARVHLFFTILVVSCGFFFQINLLEWVSIFFAIGLVIVTEILNTAIEKLADFVSPNKNINIKIIKDLAAAAVFTSTIIAVIIGVIIFLPKLTQIL</sequence>
<evidence type="ECO:0000256" key="4">
    <source>
        <dbReference type="ARBA" id="ARBA00022516"/>
    </source>
</evidence>
<feature type="transmembrane region" description="Helical" evidence="15">
    <location>
        <begin position="97"/>
        <end position="118"/>
    </location>
</feature>
<comment type="similarity">
    <text evidence="2">Belongs to the bacterial diacylglycerol kinase family.</text>
</comment>
<keyword evidence="14" id="KW-1208">Phospholipid metabolism</keyword>
<keyword evidence="6 15" id="KW-0812">Transmembrane</keyword>
<dbReference type="Pfam" id="PF01219">
    <property type="entry name" value="DAGK_prokar"/>
    <property type="match status" value="1"/>
</dbReference>
<dbReference type="PANTHER" id="PTHR34299:SF1">
    <property type="entry name" value="DIACYLGLYCEROL KINASE"/>
    <property type="match status" value="1"/>
</dbReference>
<evidence type="ECO:0000313" key="16">
    <source>
        <dbReference type="EMBL" id="MBK0382602.1"/>
    </source>
</evidence>
<evidence type="ECO:0000256" key="14">
    <source>
        <dbReference type="ARBA" id="ARBA00023264"/>
    </source>
</evidence>
<dbReference type="Gene3D" id="1.10.287.3610">
    <property type="match status" value="1"/>
</dbReference>
<evidence type="ECO:0000256" key="11">
    <source>
        <dbReference type="ARBA" id="ARBA00023098"/>
    </source>
</evidence>
<evidence type="ECO:0000256" key="10">
    <source>
        <dbReference type="ARBA" id="ARBA00022989"/>
    </source>
</evidence>
<keyword evidence="8 16" id="KW-0418">Kinase</keyword>
<dbReference type="GO" id="GO:0016301">
    <property type="term" value="F:kinase activity"/>
    <property type="evidence" value="ECO:0007669"/>
    <property type="project" value="UniProtKB-KW"/>
</dbReference>
<evidence type="ECO:0000256" key="5">
    <source>
        <dbReference type="ARBA" id="ARBA00022679"/>
    </source>
</evidence>
<accession>A0ABS1BIG7</accession>
<proteinExistence type="inferred from homology"/>
<dbReference type="EMBL" id="JAEHFY010000007">
    <property type="protein sequence ID" value="MBK0382602.1"/>
    <property type="molecule type" value="Genomic_DNA"/>
</dbReference>
<evidence type="ECO:0000256" key="1">
    <source>
        <dbReference type="ARBA" id="ARBA00004651"/>
    </source>
</evidence>
<keyword evidence="12 15" id="KW-0472">Membrane</keyword>
<dbReference type="PANTHER" id="PTHR34299">
    <property type="entry name" value="DIACYLGLYCEROL KINASE"/>
    <property type="match status" value="1"/>
</dbReference>
<keyword evidence="7" id="KW-0547">Nucleotide-binding</keyword>
<keyword evidence="5" id="KW-0808">Transferase</keyword>
<evidence type="ECO:0000256" key="12">
    <source>
        <dbReference type="ARBA" id="ARBA00023136"/>
    </source>
</evidence>
<keyword evidence="4" id="KW-0444">Lipid biosynthesis</keyword>
<keyword evidence="17" id="KW-1185">Reference proteome</keyword>
<evidence type="ECO:0000256" key="8">
    <source>
        <dbReference type="ARBA" id="ARBA00022777"/>
    </source>
</evidence>
<evidence type="ECO:0000313" key="17">
    <source>
        <dbReference type="Proteomes" id="UP000660024"/>
    </source>
</evidence>
<dbReference type="InterPro" id="IPR036945">
    <property type="entry name" value="DAGK_sf"/>
</dbReference>
<evidence type="ECO:0000256" key="3">
    <source>
        <dbReference type="ARBA" id="ARBA00022475"/>
    </source>
</evidence>
<comment type="caution">
    <text evidence="16">The sequence shown here is derived from an EMBL/GenBank/DDBJ whole genome shotgun (WGS) entry which is preliminary data.</text>
</comment>
<dbReference type="Proteomes" id="UP000660024">
    <property type="component" value="Unassembled WGS sequence"/>
</dbReference>
<evidence type="ECO:0000256" key="7">
    <source>
        <dbReference type="ARBA" id="ARBA00022741"/>
    </source>
</evidence>
<feature type="transmembrane region" description="Helical" evidence="15">
    <location>
        <begin position="32"/>
        <end position="51"/>
    </location>
</feature>
<evidence type="ECO:0000256" key="13">
    <source>
        <dbReference type="ARBA" id="ARBA00023209"/>
    </source>
</evidence>
<keyword evidence="13" id="KW-0594">Phospholipid biosynthesis</keyword>
<organism evidence="16 17">
    <name type="scientific">Pedobacter segetis</name>
    <dbReference type="NCBI Taxonomy" id="2793069"/>
    <lineage>
        <taxon>Bacteria</taxon>
        <taxon>Pseudomonadati</taxon>
        <taxon>Bacteroidota</taxon>
        <taxon>Sphingobacteriia</taxon>
        <taxon>Sphingobacteriales</taxon>
        <taxon>Sphingobacteriaceae</taxon>
        <taxon>Pedobacter</taxon>
    </lineage>
</organism>